<dbReference type="AlphaFoldDB" id="A0A0D6JBW9"/>
<dbReference type="Proteomes" id="UP000033187">
    <property type="component" value="Chromosome 1"/>
</dbReference>
<name>A0A0D6JBW9_9HYPH</name>
<dbReference type="KEGG" id="fiy:BN1229_v1_0646"/>
<organism evidence="1 2">
    <name type="scientific">Candidatus Filomicrobium marinum</name>
    <dbReference type="NCBI Taxonomy" id="1608628"/>
    <lineage>
        <taxon>Bacteria</taxon>
        <taxon>Pseudomonadati</taxon>
        <taxon>Pseudomonadota</taxon>
        <taxon>Alphaproteobacteria</taxon>
        <taxon>Hyphomicrobiales</taxon>
        <taxon>Hyphomicrobiaceae</taxon>
        <taxon>Filomicrobium</taxon>
    </lineage>
</organism>
<dbReference type="EMBL" id="LN829119">
    <property type="protein sequence ID" value="CPR16094.1"/>
    <property type="molecule type" value="Genomic_DNA"/>
</dbReference>
<gene>
    <name evidence="1" type="ORF">YBN1229_v1_0646</name>
</gene>
<accession>A0A0D6JBW9</accession>
<evidence type="ECO:0000313" key="1">
    <source>
        <dbReference type="EMBL" id="CPR16094.1"/>
    </source>
</evidence>
<dbReference type="KEGG" id="fil:BN1229_v1_0642"/>
<protein>
    <submittedName>
        <fullName evidence="1">Uncharacterized protein</fullName>
    </submittedName>
</protein>
<reference evidence="2" key="1">
    <citation type="submission" date="2015-02" db="EMBL/GenBank/DDBJ databases">
        <authorList>
            <person name="Chooi Y.-H."/>
        </authorList>
    </citation>
    <scope>NUCLEOTIDE SEQUENCE [LARGE SCALE GENOMIC DNA]</scope>
    <source>
        <strain evidence="2">strain Y</strain>
    </source>
</reference>
<sequence>MTFGEPITHSAFEGDLAATYGYLDVRSINVGVVAKTITDVFTDTIIRAGIVFWTPSPEPVIHFATPLSLLTPEPRSNFIASSLKKATVFIAMTEFSAIPA</sequence>
<evidence type="ECO:0000313" key="2">
    <source>
        <dbReference type="Proteomes" id="UP000033187"/>
    </source>
</evidence>
<keyword evidence="2" id="KW-1185">Reference proteome</keyword>
<proteinExistence type="predicted"/>